<sequence length="123" mass="13494">MTRAILIPLIALVGCAQPDSQPAPPIGSMLVQSDYADIKIRYQPPIPPFTEEALAAKISGTVLLDMTINISGLPTKAVAISGPESLRKFAEGYAMRFQFEPVRLRGNPQLARFTMPMPILMRR</sequence>
<evidence type="ECO:0000313" key="2">
    <source>
        <dbReference type="Proteomes" id="UP000709959"/>
    </source>
</evidence>
<dbReference type="PROSITE" id="PS51257">
    <property type="entry name" value="PROKAR_LIPOPROTEIN"/>
    <property type="match status" value="1"/>
</dbReference>
<name>A0A936F222_9BACT</name>
<dbReference type="AlphaFoldDB" id="A0A936F222"/>
<dbReference type="SUPFAM" id="SSF74653">
    <property type="entry name" value="TolA/TonB C-terminal domain"/>
    <property type="match status" value="1"/>
</dbReference>
<accession>A0A936F222</accession>
<comment type="caution">
    <text evidence="1">The sequence shown here is derived from an EMBL/GenBank/DDBJ whole genome shotgun (WGS) entry which is preliminary data.</text>
</comment>
<dbReference type="Proteomes" id="UP000709959">
    <property type="component" value="Unassembled WGS sequence"/>
</dbReference>
<reference evidence="1 2" key="1">
    <citation type="submission" date="2020-10" db="EMBL/GenBank/DDBJ databases">
        <title>Connecting structure to function with the recovery of over 1000 high-quality activated sludge metagenome-assembled genomes encoding full-length rRNA genes using long-read sequencing.</title>
        <authorList>
            <person name="Singleton C.M."/>
            <person name="Petriglieri F."/>
            <person name="Kristensen J.M."/>
            <person name="Kirkegaard R.H."/>
            <person name="Michaelsen T.Y."/>
            <person name="Andersen M.H."/>
            <person name="Karst S.M."/>
            <person name="Dueholm M.S."/>
            <person name="Nielsen P.H."/>
            <person name="Albertsen M."/>
        </authorList>
    </citation>
    <scope>NUCLEOTIDE SEQUENCE [LARGE SCALE GENOMIC DNA]</scope>
    <source>
        <strain evidence="1">OdNE_18-Q3-R46-58_MAXAC.008</strain>
    </source>
</reference>
<gene>
    <name evidence="1" type="ORF">IPN91_07325</name>
</gene>
<dbReference type="EMBL" id="JADKCH010000005">
    <property type="protein sequence ID" value="MBK8572453.1"/>
    <property type="molecule type" value="Genomic_DNA"/>
</dbReference>
<proteinExistence type="predicted"/>
<evidence type="ECO:0000313" key="1">
    <source>
        <dbReference type="EMBL" id="MBK8572453.1"/>
    </source>
</evidence>
<dbReference type="Gene3D" id="3.30.1150.10">
    <property type="match status" value="1"/>
</dbReference>
<protein>
    <submittedName>
        <fullName evidence="1">Energy transducer TonB</fullName>
    </submittedName>
</protein>
<organism evidence="1 2">
    <name type="scientific">Candidatus Geothrix odensensis</name>
    <dbReference type="NCBI Taxonomy" id="2954440"/>
    <lineage>
        <taxon>Bacteria</taxon>
        <taxon>Pseudomonadati</taxon>
        <taxon>Acidobacteriota</taxon>
        <taxon>Holophagae</taxon>
        <taxon>Holophagales</taxon>
        <taxon>Holophagaceae</taxon>
        <taxon>Geothrix</taxon>
    </lineage>
</organism>